<dbReference type="STRING" id="1574624.GCA_001642025_01222"/>
<feature type="domain" description="Nudix hydrolase" evidence="3">
    <location>
        <begin position="64"/>
        <end position="196"/>
    </location>
</feature>
<evidence type="ECO:0000256" key="2">
    <source>
        <dbReference type="ARBA" id="ARBA00022801"/>
    </source>
</evidence>
<dbReference type="AlphaFoldDB" id="F9NXI0"/>
<dbReference type="PROSITE" id="PS51462">
    <property type="entry name" value="NUDIX"/>
    <property type="match status" value="1"/>
</dbReference>
<comment type="cofactor">
    <cofactor evidence="1">
        <name>Mg(2+)</name>
        <dbReference type="ChEBI" id="CHEBI:18420"/>
    </cofactor>
</comment>
<dbReference type="SUPFAM" id="SSF55811">
    <property type="entry name" value="Nudix"/>
    <property type="match status" value="1"/>
</dbReference>
<keyword evidence="2" id="KW-0378">Hydrolase</keyword>
<accession>F9NXI0</accession>
<name>F9NXI0_9ACTN</name>
<dbReference type="PATRIC" id="fig|1051006.4.peg.1897"/>
<dbReference type="PANTHER" id="PTHR43046">
    <property type="entry name" value="GDP-MANNOSE MANNOSYL HYDROLASE"/>
    <property type="match status" value="1"/>
</dbReference>
<proteinExistence type="predicted"/>
<dbReference type="PROSITE" id="PS00893">
    <property type="entry name" value="NUDIX_BOX"/>
    <property type="match status" value="1"/>
</dbReference>
<dbReference type="InterPro" id="IPR015797">
    <property type="entry name" value="NUDIX_hydrolase-like_dom_sf"/>
</dbReference>
<evidence type="ECO:0000256" key="1">
    <source>
        <dbReference type="ARBA" id="ARBA00001946"/>
    </source>
</evidence>
<comment type="caution">
    <text evidence="4">The sequence shown here is derived from an EMBL/GenBank/DDBJ whole genome shotgun (WGS) entry which is preliminary data.</text>
</comment>
<dbReference type="Gene3D" id="3.90.79.10">
    <property type="entry name" value="Nucleoside Triphosphate Pyrophosphohydrolase"/>
    <property type="match status" value="1"/>
</dbReference>
<evidence type="ECO:0000259" key="3">
    <source>
        <dbReference type="PROSITE" id="PS51462"/>
    </source>
</evidence>
<dbReference type="InterPro" id="IPR000086">
    <property type="entry name" value="NUDIX_hydrolase_dom"/>
</dbReference>
<reference evidence="4 5" key="1">
    <citation type="submission" date="2011-07" db="EMBL/GenBank/DDBJ databases">
        <title>Genome Sequence of Propionibacterium acnes SK182B-JCVI.</title>
        <authorList>
            <person name="Durkin A.S."/>
            <person name="Madupu R."/>
            <person name="Hostetler J."/>
            <person name="Radune D."/>
            <person name="Torralba M."/>
            <person name="Methe B."/>
            <person name="Sutton G."/>
            <person name="Strausberg R.L."/>
            <person name="Nelson K.E."/>
        </authorList>
    </citation>
    <scope>NUCLEOTIDE SEQUENCE [LARGE SCALE GENOMIC DNA]</scope>
    <source>
        <strain evidence="4 5">SK182B-JCVI</strain>
    </source>
</reference>
<gene>
    <name evidence="4" type="ORF">HMPREF1162_2159</name>
</gene>
<dbReference type="EMBL" id="AFUN01000038">
    <property type="protein sequence ID" value="EGR95475.1"/>
    <property type="molecule type" value="Genomic_DNA"/>
</dbReference>
<dbReference type="eggNOG" id="COG1051">
    <property type="taxonomic scope" value="Bacteria"/>
</dbReference>
<evidence type="ECO:0000313" key="4">
    <source>
        <dbReference type="EMBL" id="EGR95475.1"/>
    </source>
</evidence>
<organism evidence="4 5">
    <name type="scientific">[Propionibacterium] namnetense SK182B-JCVI</name>
    <dbReference type="NCBI Taxonomy" id="1051006"/>
    <lineage>
        <taxon>Bacteria</taxon>
        <taxon>Bacillati</taxon>
        <taxon>Actinomycetota</taxon>
        <taxon>Actinomycetes</taxon>
        <taxon>Propionibacteriales</taxon>
        <taxon>Propionibacteriaceae</taxon>
        <taxon>Cutibacterium</taxon>
    </lineage>
</organism>
<dbReference type="GO" id="GO:0016787">
    <property type="term" value="F:hydrolase activity"/>
    <property type="evidence" value="ECO:0007669"/>
    <property type="project" value="UniProtKB-KW"/>
</dbReference>
<dbReference type="PANTHER" id="PTHR43046:SF16">
    <property type="entry name" value="ADP-RIBOSE PYROPHOSPHATASE YJHB-RELATED"/>
    <property type="match status" value="1"/>
</dbReference>
<dbReference type="CDD" id="cd18879">
    <property type="entry name" value="NUDIX_Hydrolase"/>
    <property type="match status" value="1"/>
</dbReference>
<protein>
    <recommendedName>
        <fullName evidence="3">Nudix hydrolase domain-containing protein</fullName>
    </recommendedName>
</protein>
<dbReference type="InterPro" id="IPR020084">
    <property type="entry name" value="NUDIX_hydrolase_CS"/>
</dbReference>
<dbReference type="Proteomes" id="UP000007832">
    <property type="component" value="Unassembled WGS sequence"/>
</dbReference>
<dbReference type="Pfam" id="PF00293">
    <property type="entry name" value="NUDIX"/>
    <property type="match status" value="1"/>
</dbReference>
<sequence>MGILRGSRVGCRGCRSFAGQLCDLASRSGRSGLSRATREAASLAVMATPQFILDLRRHIGHAPLWLAGSSAVVVRDGPRGPQVLLVQRADDGEWTPVCGIIEPGERPDEAIVREIHEETGIVAEVVQLVRVNVTAPVTYPNGDRCQFLDHDFLCRWVSGEPIVGDDESSHTGFFGTDQLPPMAPRHRRCIEIALNPADTVIMSSDIATPALQETR</sequence>
<evidence type="ECO:0000313" key="5">
    <source>
        <dbReference type="Proteomes" id="UP000007832"/>
    </source>
</evidence>